<sequence>MTTVTDSSSAVIMMMNMILAFALAFVVTTATAATNTSLTVDLGYASYTGVQNASTGLTVWKGIRYAQPPVGRLRWQAPQLLTRNSPADSSTLILADKFGPACPQSLPQVPGASSLFIPGNEDCLFLNVYAPSNTTGAPLPVLFWIHGGGYGEGDATQDLSQMLAATAHSHPMIAVSIQYRLGAFGFLASKEVQQKGHLNAGLLDQRAALEWVRQHIGAFGGGADVTLAGESAGAGSVLLHAVAGAHKVGDPQPRPLFQNIWTASPWIPTQPWFDSPAVERHYADFVVAAGCTSSTDTFACLTTQDTLVLQWASNWVSTNQPTPHGNWAFVPVTDGDLLKGPPSRLLTGGVHGSNALIGNNADEGVLIVPATIRTESDLRAWLEEYFSELDEGDIDSILTAYPPSNTALPPTSYESDGLHPPTANAVSSAATGVQQRAYNIYAEASVVCPSYWLSTAFSNSTGKKTKTAYHYQYSVPFAAHGADLSAYWGPPTPNQGPDLVQAFREMIAAFVATGNPSNPLAVANGLSSNVAADWPRWSGPDGSHTLVNLNQTGGTPYFVQSPTGVGNVTQYTGPGLQNRFAAEDADVWEGGRGQRCAFWQRLGEKIPE</sequence>
<accession>A0ABR3YJ76</accession>
<dbReference type="Gene3D" id="3.40.50.1820">
    <property type="entry name" value="alpha/beta hydrolase"/>
    <property type="match status" value="1"/>
</dbReference>
<keyword evidence="1" id="KW-0732">Signal</keyword>
<dbReference type="InterPro" id="IPR002018">
    <property type="entry name" value="CarbesteraseB"/>
</dbReference>
<feature type="domain" description="Carboxylesterase type B" evidence="2">
    <location>
        <begin position="50"/>
        <end position="551"/>
    </location>
</feature>
<dbReference type="PROSITE" id="PS00941">
    <property type="entry name" value="CARBOXYLESTERASE_B_2"/>
    <property type="match status" value="1"/>
</dbReference>
<dbReference type="Pfam" id="PF00135">
    <property type="entry name" value="COesterase"/>
    <property type="match status" value="1"/>
</dbReference>
<dbReference type="InterPro" id="IPR050309">
    <property type="entry name" value="Type-B_Carboxylest/Lipase"/>
</dbReference>
<dbReference type="InterPro" id="IPR029058">
    <property type="entry name" value="AB_hydrolase_fold"/>
</dbReference>
<feature type="signal peptide" evidence="1">
    <location>
        <begin position="1"/>
        <end position="32"/>
    </location>
</feature>
<keyword evidence="4" id="KW-1185">Reference proteome</keyword>
<evidence type="ECO:0000259" key="2">
    <source>
        <dbReference type="Pfam" id="PF00135"/>
    </source>
</evidence>
<dbReference type="InterPro" id="IPR019819">
    <property type="entry name" value="Carboxylesterase_B_CS"/>
</dbReference>
<reference evidence="3 4" key="1">
    <citation type="journal article" date="2024" name="IMA Fungus">
        <title>IMA Genome - F19 : A genome assembly and annotation guide to empower mycologists, including annotated draft genome sequences of Ceratocystis pirilliformis, Diaporthe australafricana, Fusarium ophioides, Paecilomyces lecythidis, and Sporothrix stenoceras.</title>
        <authorList>
            <person name="Aylward J."/>
            <person name="Wilson A.M."/>
            <person name="Visagie C.M."/>
            <person name="Spraker J."/>
            <person name="Barnes I."/>
            <person name="Buitendag C."/>
            <person name="Ceriani C."/>
            <person name="Del Mar Angel L."/>
            <person name="du Plessis D."/>
            <person name="Fuchs T."/>
            <person name="Gasser K."/>
            <person name="Kramer D."/>
            <person name="Li W."/>
            <person name="Munsamy K."/>
            <person name="Piso A."/>
            <person name="Price J.L."/>
            <person name="Sonnekus B."/>
            <person name="Thomas C."/>
            <person name="van der Nest A."/>
            <person name="van Dijk A."/>
            <person name="van Heerden A."/>
            <person name="van Vuuren N."/>
            <person name="Yilmaz N."/>
            <person name="Duong T.A."/>
            <person name="van der Merwe N.A."/>
            <person name="Wingfield M.J."/>
            <person name="Wingfield B.D."/>
        </authorList>
    </citation>
    <scope>NUCLEOTIDE SEQUENCE [LARGE SCALE GENOMIC DNA]</scope>
    <source>
        <strain evidence="3 4">CMW 5346</strain>
    </source>
</reference>
<evidence type="ECO:0000313" key="4">
    <source>
        <dbReference type="Proteomes" id="UP001583186"/>
    </source>
</evidence>
<gene>
    <name evidence="3" type="ORF">Sste5346_009575</name>
</gene>
<dbReference type="PANTHER" id="PTHR11559">
    <property type="entry name" value="CARBOXYLESTERASE"/>
    <property type="match status" value="1"/>
</dbReference>
<dbReference type="EMBL" id="JAWCUI010000093">
    <property type="protein sequence ID" value="KAL1888368.1"/>
    <property type="molecule type" value="Genomic_DNA"/>
</dbReference>
<comment type="caution">
    <text evidence="3">The sequence shown here is derived from an EMBL/GenBank/DDBJ whole genome shotgun (WGS) entry which is preliminary data.</text>
</comment>
<protein>
    <recommendedName>
        <fullName evidence="2">Carboxylesterase type B domain-containing protein</fullName>
    </recommendedName>
</protein>
<dbReference type="Proteomes" id="UP001583186">
    <property type="component" value="Unassembled WGS sequence"/>
</dbReference>
<feature type="chain" id="PRO_5047286641" description="Carboxylesterase type B domain-containing protein" evidence="1">
    <location>
        <begin position="33"/>
        <end position="608"/>
    </location>
</feature>
<name>A0ABR3YJ76_9PEZI</name>
<proteinExistence type="predicted"/>
<evidence type="ECO:0000313" key="3">
    <source>
        <dbReference type="EMBL" id="KAL1888368.1"/>
    </source>
</evidence>
<dbReference type="SUPFAM" id="SSF53474">
    <property type="entry name" value="alpha/beta-Hydrolases"/>
    <property type="match status" value="1"/>
</dbReference>
<evidence type="ECO:0000256" key="1">
    <source>
        <dbReference type="SAM" id="SignalP"/>
    </source>
</evidence>
<organism evidence="3 4">
    <name type="scientific">Sporothrix stenoceras</name>
    <dbReference type="NCBI Taxonomy" id="5173"/>
    <lineage>
        <taxon>Eukaryota</taxon>
        <taxon>Fungi</taxon>
        <taxon>Dikarya</taxon>
        <taxon>Ascomycota</taxon>
        <taxon>Pezizomycotina</taxon>
        <taxon>Sordariomycetes</taxon>
        <taxon>Sordariomycetidae</taxon>
        <taxon>Ophiostomatales</taxon>
        <taxon>Ophiostomataceae</taxon>
        <taxon>Sporothrix</taxon>
    </lineage>
</organism>